<dbReference type="AlphaFoldDB" id="A0ABD3BM60"/>
<evidence type="ECO:0000256" key="1">
    <source>
        <dbReference type="SAM" id="MobiDB-lite"/>
    </source>
</evidence>
<dbReference type="EMBL" id="JAVIJP010000080">
    <property type="protein sequence ID" value="KAL3618568.1"/>
    <property type="molecule type" value="Genomic_DNA"/>
</dbReference>
<organism evidence="2 3">
    <name type="scientific">Castilleja foliolosa</name>
    <dbReference type="NCBI Taxonomy" id="1961234"/>
    <lineage>
        <taxon>Eukaryota</taxon>
        <taxon>Viridiplantae</taxon>
        <taxon>Streptophyta</taxon>
        <taxon>Embryophyta</taxon>
        <taxon>Tracheophyta</taxon>
        <taxon>Spermatophyta</taxon>
        <taxon>Magnoliopsida</taxon>
        <taxon>eudicotyledons</taxon>
        <taxon>Gunneridae</taxon>
        <taxon>Pentapetalae</taxon>
        <taxon>asterids</taxon>
        <taxon>lamiids</taxon>
        <taxon>Lamiales</taxon>
        <taxon>Orobanchaceae</taxon>
        <taxon>Pedicularideae</taxon>
        <taxon>Castillejinae</taxon>
        <taxon>Castilleja</taxon>
    </lineage>
</organism>
<protein>
    <submittedName>
        <fullName evidence="2">Uncharacterized protein</fullName>
    </submittedName>
</protein>
<sequence>MPRRPRHNLHGEASSSTHVSAVADNRETELAEERSRLQIMYQSLKARSVVRPSVLDWSLWVEAKNRGDPYAAPFVDHIRALRLERIARVDTPISKKLLIEFFFTFQWINDESFMIHVNDDEKIITAELCERLFGFRCQRHFSRVRDLDYNKEEFWNSIRTNAEWSPEMGYPLAFVRSDTLYMVHRFFMQGILDREEQMHISDAELYLIWCALYKPGKAEIFPHIWREILDRRSPAALARATPLCLGSFVTIIARHFGWKTPPTDHITQTAPLVFNTRYLHVAENPEPIITILTVPAEPLIPTRRIYSAQYQNDVLDYRRAVEENTLSVQGYRRAIEANTRAVDGYAR</sequence>
<keyword evidence="3" id="KW-1185">Reference proteome</keyword>
<gene>
    <name evidence="2" type="ORF">CASFOL_037650</name>
</gene>
<comment type="caution">
    <text evidence="2">The sequence shown here is derived from an EMBL/GenBank/DDBJ whole genome shotgun (WGS) entry which is preliminary data.</text>
</comment>
<feature type="region of interest" description="Disordered" evidence="1">
    <location>
        <begin position="1"/>
        <end position="25"/>
    </location>
</feature>
<dbReference type="Proteomes" id="UP001632038">
    <property type="component" value="Unassembled WGS sequence"/>
</dbReference>
<reference evidence="3" key="1">
    <citation type="journal article" date="2024" name="IScience">
        <title>Strigolactones Initiate the Formation of Haustorium-like Structures in Castilleja.</title>
        <authorList>
            <person name="Buerger M."/>
            <person name="Peterson D."/>
            <person name="Chory J."/>
        </authorList>
    </citation>
    <scope>NUCLEOTIDE SEQUENCE [LARGE SCALE GENOMIC DNA]</scope>
</reference>
<evidence type="ECO:0000313" key="2">
    <source>
        <dbReference type="EMBL" id="KAL3618568.1"/>
    </source>
</evidence>
<proteinExistence type="predicted"/>
<accession>A0ABD3BM60</accession>
<evidence type="ECO:0000313" key="3">
    <source>
        <dbReference type="Proteomes" id="UP001632038"/>
    </source>
</evidence>
<name>A0ABD3BM60_9LAMI</name>